<dbReference type="AlphaFoldDB" id="A0A0E9SC90"/>
<evidence type="ECO:0000313" key="1">
    <source>
        <dbReference type="EMBL" id="JAH38148.1"/>
    </source>
</evidence>
<reference evidence="1" key="2">
    <citation type="journal article" date="2015" name="Fish Shellfish Immunol.">
        <title>Early steps in the European eel (Anguilla anguilla)-Vibrio vulnificus interaction in the gills: Role of the RtxA13 toxin.</title>
        <authorList>
            <person name="Callol A."/>
            <person name="Pajuelo D."/>
            <person name="Ebbesson L."/>
            <person name="Teles M."/>
            <person name="MacKenzie S."/>
            <person name="Amaro C."/>
        </authorList>
    </citation>
    <scope>NUCLEOTIDE SEQUENCE</scope>
</reference>
<accession>A0A0E9SC90</accession>
<dbReference type="EMBL" id="GBXM01070429">
    <property type="protein sequence ID" value="JAH38148.1"/>
    <property type="molecule type" value="Transcribed_RNA"/>
</dbReference>
<proteinExistence type="predicted"/>
<organism evidence="1">
    <name type="scientific">Anguilla anguilla</name>
    <name type="common">European freshwater eel</name>
    <name type="synonym">Muraena anguilla</name>
    <dbReference type="NCBI Taxonomy" id="7936"/>
    <lineage>
        <taxon>Eukaryota</taxon>
        <taxon>Metazoa</taxon>
        <taxon>Chordata</taxon>
        <taxon>Craniata</taxon>
        <taxon>Vertebrata</taxon>
        <taxon>Euteleostomi</taxon>
        <taxon>Actinopterygii</taxon>
        <taxon>Neopterygii</taxon>
        <taxon>Teleostei</taxon>
        <taxon>Anguilliformes</taxon>
        <taxon>Anguillidae</taxon>
        <taxon>Anguilla</taxon>
    </lineage>
</organism>
<protein>
    <submittedName>
        <fullName evidence="1">Uncharacterized protein</fullName>
    </submittedName>
</protein>
<sequence>MLLSFCGNIITLAKHSRNVGRTFHVGLRGPNMMELVANLDWAICIILQEPNQPRSPKSSFRSAKINKCMWVHVPS</sequence>
<reference evidence="1" key="1">
    <citation type="submission" date="2014-11" db="EMBL/GenBank/DDBJ databases">
        <authorList>
            <person name="Amaro Gonzalez C."/>
        </authorList>
    </citation>
    <scope>NUCLEOTIDE SEQUENCE</scope>
</reference>
<name>A0A0E9SC90_ANGAN</name>